<dbReference type="PANTHER" id="PTHR42711">
    <property type="entry name" value="ABC TRANSPORTER ATP-BINDING PROTEIN"/>
    <property type="match status" value="1"/>
</dbReference>
<evidence type="ECO:0000256" key="5">
    <source>
        <dbReference type="ARBA" id="ARBA00022840"/>
    </source>
</evidence>
<dbReference type="GO" id="GO:0005524">
    <property type="term" value="F:ATP binding"/>
    <property type="evidence" value="ECO:0007669"/>
    <property type="project" value="UniProtKB-KW"/>
</dbReference>
<dbReference type="InterPro" id="IPR027417">
    <property type="entry name" value="P-loop_NTPase"/>
</dbReference>
<accession>A0A1H1CFH0</accession>
<dbReference type="Pfam" id="PF00005">
    <property type="entry name" value="ABC_tran"/>
    <property type="match status" value="1"/>
</dbReference>
<proteinExistence type="predicted"/>
<dbReference type="CDD" id="cd03230">
    <property type="entry name" value="ABC_DR_subfamily_A"/>
    <property type="match status" value="1"/>
</dbReference>
<dbReference type="PROSITE" id="PS00211">
    <property type="entry name" value="ABC_TRANSPORTER_1"/>
    <property type="match status" value="1"/>
</dbReference>
<evidence type="ECO:0000256" key="3">
    <source>
        <dbReference type="ARBA" id="ARBA00022475"/>
    </source>
</evidence>
<dbReference type="InterPro" id="IPR003593">
    <property type="entry name" value="AAA+_ATPase"/>
</dbReference>
<keyword evidence="4" id="KW-0547">Nucleotide-binding</keyword>
<dbReference type="InterPro" id="IPR017871">
    <property type="entry name" value="ABC_transporter-like_CS"/>
</dbReference>
<dbReference type="PROSITE" id="PS50893">
    <property type="entry name" value="ABC_TRANSPORTER_2"/>
    <property type="match status" value="1"/>
</dbReference>
<dbReference type="EMBL" id="FNKK01000002">
    <property type="protein sequence ID" value="SDQ62941.1"/>
    <property type="molecule type" value="Genomic_DNA"/>
</dbReference>
<dbReference type="PANTHER" id="PTHR42711:SF16">
    <property type="entry name" value="ABC TRANSPORTER ATP-BINDING PROTEIN"/>
    <property type="match status" value="1"/>
</dbReference>
<dbReference type="AlphaFoldDB" id="A0A1H1CFH0"/>
<evidence type="ECO:0000256" key="7">
    <source>
        <dbReference type="ARBA" id="ARBA00023136"/>
    </source>
</evidence>
<dbReference type="RefSeq" id="WP_093258335.1">
    <property type="nucleotide sequence ID" value="NZ_FNKK01000002.1"/>
</dbReference>
<evidence type="ECO:0000256" key="2">
    <source>
        <dbReference type="ARBA" id="ARBA00022448"/>
    </source>
</evidence>
<dbReference type="FunFam" id="3.40.50.300:FF:000589">
    <property type="entry name" value="ABC transporter, ATP-binding subunit"/>
    <property type="match status" value="1"/>
</dbReference>
<evidence type="ECO:0000256" key="8">
    <source>
        <dbReference type="ARBA" id="ARBA00023251"/>
    </source>
</evidence>
<keyword evidence="5 10" id="KW-0067">ATP-binding</keyword>
<dbReference type="SUPFAM" id="SSF52540">
    <property type="entry name" value="P-loop containing nucleoside triphosphate hydrolases"/>
    <property type="match status" value="1"/>
</dbReference>
<keyword evidence="3" id="KW-1003">Cell membrane</keyword>
<dbReference type="GO" id="GO:0005886">
    <property type="term" value="C:plasma membrane"/>
    <property type="evidence" value="ECO:0007669"/>
    <property type="project" value="UniProtKB-SubCell"/>
</dbReference>
<dbReference type="Proteomes" id="UP000217103">
    <property type="component" value="Unassembled WGS sequence"/>
</dbReference>
<organism evidence="10 11">
    <name type="scientific">Thermostaphylospora chromogena</name>
    <dbReference type="NCBI Taxonomy" id="35622"/>
    <lineage>
        <taxon>Bacteria</taxon>
        <taxon>Bacillati</taxon>
        <taxon>Actinomycetota</taxon>
        <taxon>Actinomycetes</taxon>
        <taxon>Streptosporangiales</taxon>
        <taxon>Thermomonosporaceae</taxon>
        <taxon>Thermostaphylospora</taxon>
    </lineage>
</organism>
<evidence type="ECO:0000256" key="1">
    <source>
        <dbReference type="ARBA" id="ARBA00004202"/>
    </source>
</evidence>
<sequence>MTVIEVENLRKRYDDRPVVNGVSFAVEEGEIFGVLGPNGAGKTTTVECIAGLRTPDEGKITVFGYDPRHDRQAVKRLVGVQLQSAVLPEKIKVWEALDLFASFYPAPADWRELLDRVGLGGKRNTLFGRLSGGQKQRLSIALALIGNPRVAILDELTTGLDPQARRDTWELIEQVRDSGVTIILVTHFMEEAERLCDRVALINGGEVAAIDSPAGLISQVEREQIIRFRPSGAFDDAVLTALPEVSRVRRSGGSVEVAGTGNLILVVSQALAEHGVTPIDLRVERATLDDAFLVLTGSRLTAD</sequence>
<dbReference type="Gene3D" id="3.40.50.300">
    <property type="entry name" value="P-loop containing nucleotide triphosphate hydrolases"/>
    <property type="match status" value="1"/>
</dbReference>
<evidence type="ECO:0000259" key="9">
    <source>
        <dbReference type="PROSITE" id="PS50893"/>
    </source>
</evidence>
<keyword evidence="6" id="KW-1278">Translocase</keyword>
<name>A0A1H1CFH0_9ACTN</name>
<reference evidence="10 11" key="1">
    <citation type="submission" date="2016-10" db="EMBL/GenBank/DDBJ databases">
        <authorList>
            <person name="de Groot N.N."/>
        </authorList>
    </citation>
    <scope>NUCLEOTIDE SEQUENCE [LARGE SCALE GENOMIC DNA]</scope>
    <source>
        <strain evidence="10 11">DSM 43794</strain>
    </source>
</reference>
<evidence type="ECO:0000313" key="10">
    <source>
        <dbReference type="EMBL" id="SDQ62941.1"/>
    </source>
</evidence>
<keyword evidence="2" id="KW-0813">Transport</keyword>
<protein>
    <submittedName>
        <fullName evidence="10">ABC-2 type transport system ATP-binding protein</fullName>
    </submittedName>
</protein>
<dbReference type="SMART" id="SM00382">
    <property type="entry name" value="AAA"/>
    <property type="match status" value="1"/>
</dbReference>
<keyword evidence="7" id="KW-0472">Membrane</keyword>
<comment type="subcellular location">
    <subcellularLocation>
        <location evidence="1">Cell membrane</location>
        <topology evidence="1">Peripheral membrane protein</topology>
    </subcellularLocation>
</comment>
<feature type="domain" description="ABC transporter" evidence="9">
    <location>
        <begin position="4"/>
        <end position="229"/>
    </location>
</feature>
<evidence type="ECO:0000256" key="4">
    <source>
        <dbReference type="ARBA" id="ARBA00022741"/>
    </source>
</evidence>
<evidence type="ECO:0000256" key="6">
    <source>
        <dbReference type="ARBA" id="ARBA00022967"/>
    </source>
</evidence>
<dbReference type="InterPro" id="IPR050763">
    <property type="entry name" value="ABC_transporter_ATP-binding"/>
</dbReference>
<dbReference type="InterPro" id="IPR003439">
    <property type="entry name" value="ABC_transporter-like_ATP-bd"/>
</dbReference>
<dbReference type="STRING" id="35622.SAMN04489764_1452"/>
<keyword evidence="8" id="KW-0046">Antibiotic resistance</keyword>
<keyword evidence="11" id="KW-1185">Reference proteome</keyword>
<dbReference type="GO" id="GO:0046677">
    <property type="term" value="P:response to antibiotic"/>
    <property type="evidence" value="ECO:0007669"/>
    <property type="project" value="UniProtKB-KW"/>
</dbReference>
<dbReference type="OrthoDB" id="9788837at2"/>
<evidence type="ECO:0000313" key="11">
    <source>
        <dbReference type="Proteomes" id="UP000217103"/>
    </source>
</evidence>
<dbReference type="GO" id="GO:0016887">
    <property type="term" value="F:ATP hydrolysis activity"/>
    <property type="evidence" value="ECO:0007669"/>
    <property type="project" value="InterPro"/>
</dbReference>
<gene>
    <name evidence="10" type="ORF">SAMN04489764_1452</name>
</gene>